<dbReference type="InterPro" id="IPR058441">
    <property type="entry name" value="DUF8128"/>
</dbReference>
<name>A0A1G2R0L6_9BACT</name>
<sequence>MQRQNISSLQRILIFPVVILASIFLIVLGISLVIFLFLFAKERAKQRILGSFDMALFLVLMPKYEIDKEGLMQKQEKELIGHMEQVYANFLYLHSPGWWKQLLAGKSRVAFEIASQTGGSDIEFYVAVPKYMESSFENYIQGIYPRAVVEPVPNDYTIFEPESFTTGAIVKLSEPSILPLQTYRNLEKDPLASITNSLGQIAQDEGAAVQIIISPISQSKWQDFGDKMLSNIREGKSLKNAISEETRSLAERILLGIIGGITQSGKKKEDEQKEEEQHRQKLQEMKIDQRMTEAIQSKLQKQAFETNIRLVASAKTQQRADEILGHLAGVFSQFGLSSLNSLEVVTVKKNRLKDLIFNYSFRVFVPSHKNVLNIEELTSIYHFPTRYIETPYIKSATSSSFAPPPAELPLAGKGLNTIGKVHFRGEDKQVSFGTRNDRRRHFYVIGQTGTGKSSLLQEMIRQDIQNGEGVAVVDPHGELVEATLSIIPPERMKDVVLFEPFDTDRPMGLNMLEYETPEQKDFAVQEMIAIFQKLFPPEVIGPMFEHYMRNAMLALMADQNNLGTLVEIPRMFTDDEFMSKQIAMVQDPIVRSFWLREWKQTTGGTKSEMLGYVVSKIGRFIENEMLRNIIGQQHSAFDLADIMNGRKIFLANLSKGRTGEVNSALLGLILVSKIQMAAMKRAAIAEDQRSDFYLYIDEFQNFTTDSIATILSEARKYRLNLIMAHQYIPQLTNEIKDAVLGNVGSMGVFRVGADDAEFLEKQFRPEFSRFDLVNLPNFHLIAKIMIDNKVYRPFQMQTIVPVKGNMEQVESLKQQSKTRFGRRREMVEEEIASRMKF</sequence>
<dbReference type="InterPro" id="IPR051539">
    <property type="entry name" value="T4SS-coupling_protein"/>
</dbReference>
<dbReference type="Proteomes" id="UP000178092">
    <property type="component" value="Unassembled WGS sequence"/>
</dbReference>
<reference evidence="9 10" key="1">
    <citation type="journal article" date="2016" name="Nat. Commun.">
        <title>Thousands of microbial genomes shed light on interconnected biogeochemical processes in an aquifer system.</title>
        <authorList>
            <person name="Anantharaman K."/>
            <person name="Brown C.T."/>
            <person name="Hug L.A."/>
            <person name="Sharon I."/>
            <person name="Castelle C.J."/>
            <person name="Probst A.J."/>
            <person name="Thomas B.C."/>
            <person name="Singh A."/>
            <person name="Wilkins M.J."/>
            <person name="Karaoz U."/>
            <person name="Brodie E.L."/>
            <person name="Williams K.H."/>
            <person name="Hubbard S.S."/>
            <person name="Banfield J.F."/>
        </authorList>
    </citation>
    <scope>NUCLEOTIDE SEQUENCE [LARGE SCALE GENOMIC DNA]</scope>
</reference>
<evidence type="ECO:0000256" key="1">
    <source>
        <dbReference type="ARBA" id="ARBA00004651"/>
    </source>
</evidence>
<keyword evidence="3 6" id="KW-0812">Transmembrane</keyword>
<dbReference type="Pfam" id="PF26449">
    <property type="entry name" value="DUF8128"/>
    <property type="match status" value="1"/>
</dbReference>
<accession>A0A1G2R0L6</accession>
<evidence type="ECO:0000256" key="2">
    <source>
        <dbReference type="ARBA" id="ARBA00022475"/>
    </source>
</evidence>
<feature type="domain" description="Helicase HerA central" evidence="7">
    <location>
        <begin position="418"/>
        <end position="493"/>
    </location>
</feature>
<dbReference type="InterPro" id="IPR002789">
    <property type="entry name" value="HerA_central"/>
</dbReference>
<dbReference type="SUPFAM" id="SSF52540">
    <property type="entry name" value="P-loop containing nucleoside triphosphate hydrolases"/>
    <property type="match status" value="1"/>
</dbReference>
<proteinExistence type="predicted"/>
<feature type="domain" description="DUF8128" evidence="8">
    <location>
        <begin position="106"/>
        <end position="393"/>
    </location>
</feature>
<dbReference type="AlphaFoldDB" id="A0A1G2R0L6"/>
<evidence type="ECO:0000256" key="4">
    <source>
        <dbReference type="ARBA" id="ARBA00022989"/>
    </source>
</evidence>
<keyword evidence="5 6" id="KW-0472">Membrane</keyword>
<evidence type="ECO:0000256" key="6">
    <source>
        <dbReference type="SAM" id="Phobius"/>
    </source>
</evidence>
<gene>
    <name evidence="9" type="ORF">A3C04_03580</name>
</gene>
<feature type="transmembrane region" description="Helical" evidence="6">
    <location>
        <begin position="12"/>
        <end position="39"/>
    </location>
</feature>
<dbReference type="Pfam" id="PF01935">
    <property type="entry name" value="DUF87"/>
    <property type="match status" value="1"/>
</dbReference>
<dbReference type="Gene3D" id="3.40.50.300">
    <property type="entry name" value="P-loop containing nucleotide triphosphate hydrolases"/>
    <property type="match status" value="2"/>
</dbReference>
<keyword evidence="4 6" id="KW-1133">Transmembrane helix</keyword>
<evidence type="ECO:0000259" key="8">
    <source>
        <dbReference type="Pfam" id="PF26449"/>
    </source>
</evidence>
<dbReference type="PANTHER" id="PTHR37937">
    <property type="entry name" value="CONJUGATIVE TRANSFER: DNA TRANSPORT"/>
    <property type="match status" value="1"/>
</dbReference>
<protein>
    <submittedName>
        <fullName evidence="9">Uncharacterized protein</fullName>
    </submittedName>
</protein>
<dbReference type="EMBL" id="MHTV01000041">
    <property type="protein sequence ID" value="OHA65802.1"/>
    <property type="molecule type" value="Genomic_DNA"/>
</dbReference>
<evidence type="ECO:0000259" key="7">
    <source>
        <dbReference type="Pfam" id="PF01935"/>
    </source>
</evidence>
<organism evidence="9 10">
    <name type="scientific">Candidatus Wildermuthbacteria bacterium RIFCSPHIGHO2_02_FULL_45_25</name>
    <dbReference type="NCBI Taxonomy" id="1802450"/>
    <lineage>
        <taxon>Bacteria</taxon>
        <taxon>Candidatus Wildermuthiibacteriota</taxon>
    </lineage>
</organism>
<evidence type="ECO:0000313" key="10">
    <source>
        <dbReference type="Proteomes" id="UP000178092"/>
    </source>
</evidence>
<evidence type="ECO:0000313" key="9">
    <source>
        <dbReference type="EMBL" id="OHA65802.1"/>
    </source>
</evidence>
<comment type="caution">
    <text evidence="9">The sequence shown here is derived from an EMBL/GenBank/DDBJ whole genome shotgun (WGS) entry which is preliminary data.</text>
</comment>
<evidence type="ECO:0000256" key="3">
    <source>
        <dbReference type="ARBA" id="ARBA00022692"/>
    </source>
</evidence>
<dbReference type="GO" id="GO:0005886">
    <property type="term" value="C:plasma membrane"/>
    <property type="evidence" value="ECO:0007669"/>
    <property type="project" value="UniProtKB-SubCell"/>
</dbReference>
<comment type="subcellular location">
    <subcellularLocation>
        <location evidence="1">Cell membrane</location>
        <topology evidence="1">Multi-pass membrane protein</topology>
    </subcellularLocation>
</comment>
<dbReference type="InterPro" id="IPR027417">
    <property type="entry name" value="P-loop_NTPase"/>
</dbReference>
<dbReference type="PANTHER" id="PTHR37937:SF1">
    <property type="entry name" value="CONJUGATIVE TRANSFER: DNA TRANSPORT"/>
    <property type="match status" value="1"/>
</dbReference>
<keyword evidence="2" id="KW-1003">Cell membrane</keyword>
<evidence type="ECO:0000256" key="5">
    <source>
        <dbReference type="ARBA" id="ARBA00023136"/>
    </source>
</evidence>